<dbReference type="FunCoup" id="A0A6P4A2T0">
    <property type="interactions" value="476"/>
</dbReference>
<evidence type="ECO:0000313" key="6">
    <source>
        <dbReference type="Proteomes" id="UP001652623"/>
    </source>
</evidence>
<keyword evidence="6" id="KW-1185">Reference proteome</keyword>
<dbReference type="InterPro" id="IPR002942">
    <property type="entry name" value="S4_RNA-bd"/>
</dbReference>
<dbReference type="PROSITE" id="PS50889">
    <property type="entry name" value="S4"/>
    <property type="match status" value="1"/>
</dbReference>
<dbReference type="RefSeq" id="XP_015887376.1">
    <property type="nucleotide sequence ID" value="XM_016031890.4"/>
</dbReference>
<keyword evidence="3" id="KW-0413">Isomerase</keyword>
<dbReference type="InterPro" id="IPR006224">
    <property type="entry name" value="PsdUridine_synth_RluA-like_CS"/>
</dbReference>
<dbReference type="CDD" id="cd02869">
    <property type="entry name" value="PseudoU_synth_RluA_like"/>
    <property type="match status" value="1"/>
</dbReference>
<dbReference type="InterPro" id="IPR050188">
    <property type="entry name" value="RluA_PseudoU_synthase"/>
</dbReference>
<evidence type="ECO:0000256" key="2">
    <source>
        <dbReference type="ARBA" id="ARBA00010876"/>
    </source>
</evidence>
<dbReference type="Pfam" id="PF01479">
    <property type="entry name" value="S4"/>
    <property type="match status" value="1"/>
</dbReference>
<name>A0A6P4A2T0_ZIZJJ</name>
<dbReference type="PROSITE" id="PS01129">
    <property type="entry name" value="PSI_RLU"/>
    <property type="match status" value="1"/>
</dbReference>
<dbReference type="Gene3D" id="3.30.2350.10">
    <property type="entry name" value="Pseudouridine synthase"/>
    <property type="match status" value="1"/>
</dbReference>
<dbReference type="InterPro" id="IPR020103">
    <property type="entry name" value="PsdUridine_synth_cat_dom_sf"/>
</dbReference>
<dbReference type="SMART" id="SM00363">
    <property type="entry name" value="S4"/>
    <property type="match status" value="1"/>
</dbReference>
<dbReference type="InterPro" id="IPR036986">
    <property type="entry name" value="S4_RNA-bd_sf"/>
</dbReference>
<dbReference type="Gene3D" id="3.10.290.10">
    <property type="entry name" value="RNA-binding S4 domain"/>
    <property type="match status" value="1"/>
</dbReference>
<comment type="catalytic activity">
    <reaction evidence="1">
        <text>a uridine in RNA = a pseudouridine in RNA</text>
        <dbReference type="Rhea" id="RHEA:48348"/>
        <dbReference type="Rhea" id="RHEA-COMP:12068"/>
        <dbReference type="Rhea" id="RHEA-COMP:12069"/>
        <dbReference type="ChEBI" id="CHEBI:65314"/>
        <dbReference type="ChEBI" id="CHEBI:65315"/>
    </reaction>
</comment>
<dbReference type="PANTHER" id="PTHR21600:SF87">
    <property type="entry name" value="RNA PSEUDOURIDYLATE SYNTHASE DOMAIN-CONTAINING PROTEIN 1"/>
    <property type="match status" value="1"/>
</dbReference>
<evidence type="ECO:0000256" key="4">
    <source>
        <dbReference type="PROSITE-ProRule" id="PRU00182"/>
    </source>
</evidence>
<reference evidence="7" key="1">
    <citation type="submission" date="2025-08" db="UniProtKB">
        <authorList>
            <consortium name="RefSeq"/>
        </authorList>
    </citation>
    <scope>IDENTIFICATION</scope>
    <source>
        <tissue evidence="7">Seedling</tissue>
    </source>
</reference>
<dbReference type="GO" id="GO:0000455">
    <property type="term" value="P:enzyme-directed rRNA pseudouridine synthesis"/>
    <property type="evidence" value="ECO:0007669"/>
    <property type="project" value="TreeGrafter"/>
</dbReference>
<keyword evidence="4" id="KW-0694">RNA-binding</keyword>
<evidence type="ECO:0000259" key="5">
    <source>
        <dbReference type="SMART" id="SM00363"/>
    </source>
</evidence>
<sequence length="442" mass="47998">MLTFCFPAPLTKAFVTSPSLFFVFFPPNPKITACPPFASTSRISRILRATSTSTGVSISDGNDEALAGHRNNYSGVRLEETVAVDSRKLRLDSWISSRVSGISRARVQSSIRSGLVSVNGRIVDKVSHNVKAGDRVNCTISELQPLRAEPENIPLDIVYEDDHVLVVNKPAHMVVHPAPGNATGTLVNGILHHCSLPTVAFSNHDGLSDSEDNCDDGLGYFSVDQSSSTCQASVRPGIVHRLDKGTSGLLVVAKNELSHAHLSDQFKLHTIHRVYISLTSGVPSPLAGRVDIPIGRDSNNRIRMTAIPGPIKSKQGRHAASRYKVIEVLAGGGSALVEWRLETGRTHQIRAHAKHLGIPLLGDELYGGTKSMALSLLWPRTPSSCHGQLSQLVSEFERPCLHAMALRFKHPHTGKNIHFSCPPPSDFAEILNQLRKFSTAKP</sequence>
<dbReference type="SUPFAM" id="SSF55174">
    <property type="entry name" value="Alpha-L RNA-binding motif"/>
    <property type="match status" value="1"/>
</dbReference>
<organism evidence="6 7">
    <name type="scientific">Ziziphus jujuba</name>
    <name type="common">Chinese jujube</name>
    <name type="synonym">Ziziphus sativa</name>
    <dbReference type="NCBI Taxonomy" id="326968"/>
    <lineage>
        <taxon>Eukaryota</taxon>
        <taxon>Viridiplantae</taxon>
        <taxon>Streptophyta</taxon>
        <taxon>Embryophyta</taxon>
        <taxon>Tracheophyta</taxon>
        <taxon>Spermatophyta</taxon>
        <taxon>Magnoliopsida</taxon>
        <taxon>eudicotyledons</taxon>
        <taxon>Gunneridae</taxon>
        <taxon>Pentapetalae</taxon>
        <taxon>rosids</taxon>
        <taxon>fabids</taxon>
        <taxon>Rosales</taxon>
        <taxon>Rhamnaceae</taxon>
        <taxon>Paliureae</taxon>
        <taxon>Ziziphus</taxon>
    </lineage>
</organism>
<dbReference type="GO" id="GO:0003723">
    <property type="term" value="F:RNA binding"/>
    <property type="evidence" value="ECO:0007669"/>
    <property type="project" value="UniProtKB-KW"/>
</dbReference>
<gene>
    <name evidence="7" type="primary">LOC107422437</name>
</gene>
<dbReference type="GeneID" id="107422437"/>
<dbReference type="KEGG" id="zju:107422437"/>
<dbReference type="PANTHER" id="PTHR21600">
    <property type="entry name" value="MITOCHONDRIAL RNA PSEUDOURIDINE SYNTHASE"/>
    <property type="match status" value="1"/>
</dbReference>
<evidence type="ECO:0000313" key="7">
    <source>
        <dbReference type="RefSeq" id="XP_015887376.1"/>
    </source>
</evidence>
<dbReference type="Pfam" id="PF00849">
    <property type="entry name" value="PseudoU_synth_2"/>
    <property type="match status" value="1"/>
</dbReference>
<dbReference type="InterPro" id="IPR006145">
    <property type="entry name" value="PsdUridine_synth_RsuA/RluA"/>
</dbReference>
<dbReference type="SUPFAM" id="SSF55120">
    <property type="entry name" value="Pseudouridine synthase"/>
    <property type="match status" value="1"/>
</dbReference>
<proteinExistence type="inferred from homology"/>
<accession>A0A6P4A2T0</accession>
<protein>
    <submittedName>
        <fullName evidence="7">RNA pseudouridine synthase 2, chloroplastic</fullName>
    </submittedName>
</protein>
<evidence type="ECO:0000256" key="1">
    <source>
        <dbReference type="ARBA" id="ARBA00000073"/>
    </source>
</evidence>
<dbReference type="GO" id="GO:0009982">
    <property type="term" value="F:pseudouridine synthase activity"/>
    <property type="evidence" value="ECO:0007669"/>
    <property type="project" value="InterPro"/>
</dbReference>
<evidence type="ECO:0000256" key="3">
    <source>
        <dbReference type="ARBA" id="ARBA00023235"/>
    </source>
</evidence>
<feature type="domain" description="RNA-binding S4" evidence="5">
    <location>
        <begin position="89"/>
        <end position="154"/>
    </location>
</feature>
<dbReference type="AlphaFoldDB" id="A0A6P4A2T0"/>
<dbReference type="Proteomes" id="UP001652623">
    <property type="component" value="Chromosome 5"/>
</dbReference>
<dbReference type="InParanoid" id="A0A6P4A2T0"/>
<dbReference type="CDD" id="cd00165">
    <property type="entry name" value="S4"/>
    <property type="match status" value="1"/>
</dbReference>
<comment type="similarity">
    <text evidence="2">Belongs to the pseudouridine synthase RluA family.</text>
</comment>